<comment type="caution">
    <text evidence="2">The sequence shown here is derived from an EMBL/GenBank/DDBJ whole genome shotgun (WGS) entry which is preliminary data.</text>
</comment>
<sequence length="137" mass="14051">MVAFAPALVALAALASIAAGQQCTGNTSKCPNGIDGVSQTYLQCNSWTRQFQPASCPTGQVCFVNPTRPSTVMCGLPGTGTLPAQGKCTDNTAKCASPGTSGVFYQCESWAGLFVQTKCPAGLFCHNNASNTGVFCA</sequence>
<evidence type="ECO:0000313" key="2">
    <source>
        <dbReference type="EMBL" id="KAJ1736278.1"/>
    </source>
</evidence>
<accession>A0A9W8D0W0</accession>
<feature type="signal peptide" evidence="1">
    <location>
        <begin position="1"/>
        <end position="20"/>
    </location>
</feature>
<gene>
    <name evidence="2" type="ORF">LPJ61_000062</name>
</gene>
<organism evidence="2 3">
    <name type="scientific">Coemansia biformis</name>
    <dbReference type="NCBI Taxonomy" id="1286918"/>
    <lineage>
        <taxon>Eukaryota</taxon>
        <taxon>Fungi</taxon>
        <taxon>Fungi incertae sedis</taxon>
        <taxon>Zoopagomycota</taxon>
        <taxon>Kickxellomycotina</taxon>
        <taxon>Kickxellomycetes</taxon>
        <taxon>Kickxellales</taxon>
        <taxon>Kickxellaceae</taxon>
        <taxon>Coemansia</taxon>
    </lineage>
</organism>
<reference evidence="2" key="1">
    <citation type="submission" date="2022-07" db="EMBL/GenBank/DDBJ databases">
        <title>Phylogenomic reconstructions and comparative analyses of Kickxellomycotina fungi.</title>
        <authorList>
            <person name="Reynolds N.K."/>
            <person name="Stajich J.E."/>
            <person name="Barry K."/>
            <person name="Grigoriev I.V."/>
            <person name="Crous P."/>
            <person name="Smith M.E."/>
        </authorList>
    </citation>
    <scope>NUCLEOTIDE SEQUENCE</scope>
    <source>
        <strain evidence="2">BCRC 34381</strain>
    </source>
</reference>
<evidence type="ECO:0000313" key="3">
    <source>
        <dbReference type="Proteomes" id="UP001143981"/>
    </source>
</evidence>
<evidence type="ECO:0000256" key="1">
    <source>
        <dbReference type="SAM" id="SignalP"/>
    </source>
</evidence>
<name>A0A9W8D0W0_9FUNG</name>
<evidence type="ECO:0008006" key="4">
    <source>
        <dbReference type="Google" id="ProtNLM"/>
    </source>
</evidence>
<feature type="chain" id="PRO_5040882686" description="Carbohydrate-binding module family 19 domain-containing protein" evidence="1">
    <location>
        <begin position="21"/>
        <end position="137"/>
    </location>
</feature>
<proteinExistence type="predicted"/>
<dbReference type="EMBL" id="JANBOI010000001">
    <property type="protein sequence ID" value="KAJ1736278.1"/>
    <property type="molecule type" value="Genomic_DNA"/>
</dbReference>
<dbReference type="OrthoDB" id="5517728at2759"/>
<keyword evidence="3" id="KW-1185">Reference proteome</keyword>
<dbReference type="AlphaFoldDB" id="A0A9W8D0W0"/>
<protein>
    <recommendedName>
        <fullName evidence="4">Carbohydrate-binding module family 19 domain-containing protein</fullName>
    </recommendedName>
</protein>
<dbReference type="Proteomes" id="UP001143981">
    <property type="component" value="Unassembled WGS sequence"/>
</dbReference>
<keyword evidence="1" id="KW-0732">Signal</keyword>